<dbReference type="PANTHER" id="PTHR43719">
    <property type="entry name" value="TWO-COMPONENT HISTIDINE KINASE"/>
    <property type="match status" value="1"/>
</dbReference>
<evidence type="ECO:0000313" key="5">
    <source>
        <dbReference type="Proteomes" id="UP000283254"/>
    </source>
</evidence>
<dbReference type="EMBL" id="JSAB01000217">
    <property type="protein sequence ID" value="RNF29295.1"/>
    <property type="molecule type" value="Genomic_DNA"/>
</dbReference>
<keyword evidence="1 2" id="KW-0597">Phosphoprotein</keyword>
<protein>
    <submittedName>
        <fullName evidence="4">Histidine kinase</fullName>
    </submittedName>
</protein>
<evidence type="ECO:0000259" key="3">
    <source>
        <dbReference type="PROSITE" id="PS50110"/>
    </source>
</evidence>
<dbReference type="GO" id="GO:0016301">
    <property type="term" value="F:kinase activity"/>
    <property type="evidence" value="ECO:0007669"/>
    <property type="project" value="UniProtKB-KW"/>
</dbReference>
<dbReference type="Proteomes" id="UP000283254">
    <property type="component" value="Unassembled WGS sequence"/>
</dbReference>
<dbReference type="Gene3D" id="3.40.50.2300">
    <property type="match status" value="1"/>
</dbReference>
<evidence type="ECO:0000256" key="2">
    <source>
        <dbReference type="PROSITE-ProRule" id="PRU00169"/>
    </source>
</evidence>
<accession>A0A422QH55</accession>
<keyword evidence="5" id="KW-1185">Reference proteome</keyword>
<dbReference type="PROSITE" id="PS50110">
    <property type="entry name" value="RESPONSE_REGULATORY"/>
    <property type="match status" value="1"/>
</dbReference>
<dbReference type="RefSeq" id="WP_148044072.1">
    <property type="nucleotide sequence ID" value="NZ_JSAB01000217.1"/>
</dbReference>
<evidence type="ECO:0000313" key="4">
    <source>
        <dbReference type="EMBL" id="RNF29295.1"/>
    </source>
</evidence>
<gene>
    <name evidence="4" type="ORF">NM04_18605</name>
</gene>
<organism evidence="4 5">
    <name type="scientific">Massilia aurea</name>
    <dbReference type="NCBI Taxonomy" id="373040"/>
    <lineage>
        <taxon>Bacteria</taxon>
        <taxon>Pseudomonadati</taxon>
        <taxon>Pseudomonadota</taxon>
        <taxon>Betaproteobacteria</taxon>
        <taxon>Burkholderiales</taxon>
        <taxon>Oxalobacteraceae</taxon>
        <taxon>Telluria group</taxon>
        <taxon>Massilia</taxon>
    </lineage>
</organism>
<dbReference type="PANTHER" id="PTHR43719:SF28">
    <property type="entry name" value="PEROXIDE STRESS-ACTIVATED HISTIDINE KINASE MAK1-RELATED"/>
    <property type="match status" value="1"/>
</dbReference>
<reference evidence="4" key="1">
    <citation type="submission" date="2014-10" db="EMBL/GenBank/DDBJ databases">
        <title>Massilia sp. genome.</title>
        <authorList>
            <person name="Xu B."/>
            <person name="Dai L."/>
            <person name="Huang Z."/>
        </authorList>
    </citation>
    <scope>NUCLEOTIDE SEQUENCE [LARGE SCALE GENOMIC DNA]</scope>
    <source>
        <strain evidence="4">CFS-1</strain>
    </source>
</reference>
<feature type="domain" description="Response regulatory" evidence="3">
    <location>
        <begin position="1"/>
        <end position="70"/>
    </location>
</feature>
<feature type="non-terminal residue" evidence="4">
    <location>
        <position position="1"/>
    </location>
</feature>
<dbReference type="OrthoDB" id="5421695at2"/>
<dbReference type="InterPro" id="IPR011006">
    <property type="entry name" value="CheY-like_superfamily"/>
</dbReference>
<evidence type="ECO:0000256" key="1">
    <source>
        <dbReference type="ARBA" id="ARBA00022553"/>
    </source>
</evidence>
<dbReference type="Pfam" id="PF00072">
    <property type="entry name" value="Response_reg"/>
    <property type="match status" value="1"/>
</dbReference>
<dbReference type="InterPro" id="IPR001789">
    <property type="entry name" value="Sig_transdc_resp-reg_receiver"/>
</dbReference>
<dbReference type="GO" id="GO:0000160">
    <property type="term" value="P:phosphorelay signal transduction system"/>
    <property type="evidence" value="ECO:0007669"/>
    <property type="project" value="InterPro"/>
</dbReference>
<comment type="caution">
    <text evidence="4">The sequence shown here is derived from an EMBL/GenBank/DDBJ whole genome shotgun (WGS) entry which is preliminary data.</text>
</comment>
<dbReference type="InterPro" id="IPR050956">
    <property type="entry name" value="2C_system_His_kinase"/>
</dbReference>
<sequence>AFLDIGMPGMSGYDTARAMRAMEELDGIVLVALTGWGAESDRQRSSEAGFDHHLTKPVQLEVVEELLGRM</sequence>
<keyword evidence="4" id="KW-0808">Transferase</keyword>
<keyword evidence="4" id="KW-0418">Kinase</keyword>
<proteinExistence type="predicted"/>
<dbReference type="SUPFAM" id="SSF52172">
    <property type="entry name" value="CheY-like"/>
    <property type="match status" value="1"/>
</dbReference>
<dbReference type="AlphaFoldDB" id="A0A422QH55"/>
<name>A0A422QH55_9BURK</name>
<feature type="modified residue" description="4-aspartylphosphate" evidence="2">
    <location>
        <position position="4"/>
    </location>
</feature>